<dbReference type="CDD" id="cd08891">
    <property type="entry name" value="SRPBCC_CalC"/>
    <property type="match status" value="1"/>
</dbReference>
<organism evidence="3 4">
    <name type="scientific">Roseibium album</name>
    <dbReference type="NCBI Taxonomy" id="311410"/>
    <lineage>
        <taxon>Bacteria</taxon>
        <taxon>Pseudomonadati</taxon>
        <taxon>Pseudomonadota</taxon>
        <taxon>Alphaproteobacteria</taxon>
        <taxon>Hyphomicrobiales</taxon>
        <taxon>Stappiaceae</taxon>
        <taxon>Roseibium</taxon>
    </lineage>
</organism>
<gene>
    <name evidence="3" type="ORF">LA5096_03513</name>
</gene>
<protein>
    <recommendedName>
        <fullName evidence="2">Activator of Hsp90 ATPase homologue 1/2-like C-terminal domain-containing protein</fullName>
    </recommendedName>
</protein>
<dbReference type="SUPFAM" id="SSF55961">
    <property type="entry name" value="Bet v1-like"/>
    <property type="match status" value="1"/>
</dbReference>
<reference evidence="4" key="1">
    <citation type="submission" date="2015-07" db="EMBL/GenBank/DDBJ databases">
        <authorList>
            <person name="Rodrigo-Torres Lidia"/>
            <person name="Arahal R.David."/>
        </authorList>
    </citation>
    <scope>NUCLEOTIDE SEQUENCE [LARGE SCALE GENOMIC DNA]</scope>
    <source>
        <strain evidence="4">CECT 5096</strain>
    </source>
</reference>
<dbReference type="InterPro" id="IPR023393">
    <property type="entry name" value="START-like_dom_sf"/>
</dbReference>
<keyword evidence="4" id="KW-1185">Reference proteome</keyword>
<sequence>MADEQECRFDFLLDLPRDRAFSLCVDRLDAWWVSPFRNPGEGQVEPGIEPCVGGSCFEIDGNGRQRIWGTVLSIEPPIYVRLAWQVSQEGEEIADPLTASRVMVNFREAGEKTRLEIVHNEFLRHGEKGEQYLVQMQQADGWPRIISNLKTAAANVSWR</sequence>
<evidence type="ECO:0000313" key="4">
    <source>
        <dbReference type="Proteomes" id="UP000049983"/>
    </source>
</evidence>
<dbReference type="AlphaFoldDB" id="A0A0M6ZEE4"/>
<proteinExistence type="inferred from homology"/>
<name>A0A0M6ZEE4_9HYPH</name>
<dbReference type="RefSeq" id="WP_055111424.1">
    <property type="nucleotide sequence ID" value="NZ_CANKXR010000001.1"/>
</dbReference>
<evidence type="ECO:0000259" key="2">
    <source>
        <dbReference type="Pfam" id="PF08327"/>
    </source>
</evidence>
<dbReference type="Gene3D" id="3.30.530.20">
    <property type="match status" value="1"/>
</dbReference>
<evidence type="ECO:0000256" key="1">
    <source>
        <dbReference type="ARBA" id="ARBA00006817"/>
    </source>
</evidence>
<comment type="similarity">
    <text evidence="1">Belongs to the AHA1 family.</text>
</comment>
<dbReference type="InterPro" id="IPR013538">
    <property type="entry name" value="ASHA1/2-like_C"/>
</dbReference>
<dbReference type="Proteomes" id="UP000049983">
    <property type="component" value="Unassembled WGS sequence"/>
</dbReference>
<dbReference type="Pfam" id="PF08327">
    <property type="entry name" value="AHSA1"/>
    <property type="match status" value="1"/>
</dbReference>
<dbReference type="STRING" id="311410.LA5095_00373"/>
<dbReference type="GeneID" id="97670853"/>
<dbReference type="EMBL" id="CXWC01000011">
    <property type="protein sequence ID" value="CTQ73073.1"/>
    <property type="molecule type" value="Genomic_DNA"/>
</dbReference>
<dbReference type="OrthoDB" id="793407at2"/>
<feature type="domain" description="Activator of Hsp90 ATPase homologue 1/2-like C-terminal" evidence="2">
    <location>
        <begin position="28"/>
        <end position="152"/>
    </location>
</feature>
<accession>A0A0M6ZEE4</accession>
<evidence type="ECO:0000313" key="3">
    <source>
        <dbReference type="EMBL" id="CTQ73073.1"/>
    </source>
</evidence>